<feature type="transmembrane region" description="Helical" evidence="5">
    <location>
        <begin position="42"/>
        <end position="62"/>
    </location>
</feature>
<dbReference type="PANTHER" id="PTHR43027">
    <property type="entry name" value="DOXORUBICIN RESISTANCE ABC TRANSPORTER PERMEASE PROTEIN DRRC-RELATED"/>
    <property type="match status" value="1"/>
</dbReference>
<dbReference type="Pfam" id="PF01061">
    <property type="entry name" value="ABC2_membrane"/>
    <property type="match status" value="1"/>
</dbReference>
<evidence type="ECO:0000256" key="5">
    <source>
        <dbReference type="SAM" id="Phobius"/>
    </source>
</evidence>
<evidence type="ECO:0000256" key="3">
    <source>
        <dbReference type="ARBA" id="ARBA00022989"/>
    </source>
</evidence>
<feature type="transmembrane region" description="Helical" evidence="5">
    <location>
        <begin position="157"/>
        <end position="178"/>
    </location>
</feature>
<dbReference type="InterPro" id="IPR013525">
    <property type="entry name" value="ABC2_TM"/>
</dbReference>
<sequence>MSLTTATTTPMTGERRPAAAWKRLRALVTVELKMLLRNGVNVFYAVAMGPMMVLFLSQLPHIKAQAELAPRGGLATMLTALLLINSLGIGIYYNLTTATVARRESLVLKRLRSGEARATEILAAIATPNLILLVLQLVLVLGAVSWALGAPRFTNPLAILLSLGLGSLFFTLCALLTASGTRTVESAQMTTMPGIMGFLVLSGLLIPLSAMPERVREIFQLLPVAPVSDLLMIGLNGTTLDGRVLDGAASWGAMLSPALVLGCWCLAGIWLLRRMMRWEPIR</sequence>
<comment type="caution">
    <text evidence="7">The sequence shown here is derived from an EMBL/GenBank/DDBJ whole genome shotgun (WGS) entry which is preliminary data.</text>
</comment>
<dbReference type="EMBL" id="JBHUFZ010000004">
    <property type="protein sequence ID" value="MFD1888879.1"/>
    <property type="molecule type" value="Genomic_DNA"/>
</dbReference>
<feature type="transmembrane region" description="Helical" evidence="5">
    <location>
        <begin position="190"/>
        <end position="211"/>
    </location>
</feature>
<keyword evidence="8" id="KW-1185">Reference proteome</keyword>
<dbReference type="Proteomes" id="UP001597326">
    <property type="component" value="Unassembled WGS sequence"/>
</dbReference>
<reference evidence="8" key="1">
    <citation type="journal article" date="2019" name="Int. J. Syst. Evol. Microbiol.">
        <title>The Global Catalogue of Microorganisms (GCM) 10K type strain sequencing project: providing services to taxonomists for standard genome sequencing and annotation.</title>
        <authorList>
            <consortium name="The Broad Institute Genomics Platform"/>
            <consortium name="The Broad Institute Genome Sequencing Center for Infectious Disease"/>
            <person name="Wu L."/>
            <person name="Ma J."/>
        </authorList>
    </citation>
    <scope>NUCLEOTIDE SEQUENCE [LARGE SCALE GENOMIC DNA]</scope>
    <source>
        <strain evidence="8">CAIM 431</strain>
    </source>
</reference>
<keyword evidence="4 5" id="KW-0472">Membrane</keyword>
<evidence type="ECO:0000313" key="8">
    <source>
        <dbReference type="Proteomes" id="UP001597326"/>
    </source>
</evidence>
<protein>
    <submittedName>
        <fullName evidence="7">ABC transporter permease</fullName>
    </submittedName>
</protein>
<feature type="transmembrane region" description="Helical" evidence="5">
    <location>
        <begin position="130"/>
        <end position="150"/>
    </location>
</feature>
<dbReference type="PANTHER" id="PTHR43027:SF2">
    <property type="entry name" value="TRANSPORT PERMEASE PROTEIN"/>
    <property type="match status" value="1"/>
</dbReference>
<keyword evidence="3 5" id="KW-1133">Transmembrane helix</keyword>
<accession>A0ABW4RS46</accession>
<evidence type="ECO:0000256" key="2">
    <source>
        <dbReference type="ARBA" id="ARBA00022692"/>
    </source>
</evidence>
<comment type="subcellular location">
    <subcellularLocation>
        <location evidence="1">Membrane</location>
        <topology evidence="1">Multi-pass membrane protein</topology>
    </subcellularLocation>
</comment>
<organism evidence="7 8">
    <name type="scientific">Luteococcus peritonei</name>
    <dbReference type="NCBI Taxonomy" id="88874"/>
    <lineage>
        <taxon>Bacteria</taxon>
        <taxon>Bacillati</taxon>
        <taxon>Actinomycetota</taxon>
        <taxon>Actinomycetes</taxon>
        <taxon>Propionibacteriales</taxon>
        <taxon>Propionibacteriaceae</taxon>
        <taxon>Luteococcus</taxon>
    </lineage>
</organism>
<name>A0ABW4RS46_9ACTN</name>
<feature type="transmembrane region" description="Helical" evidence="5">
    <location>
        <begin position="248"/>
        <end position="272"/>
    </location>
</feature>
<dbReference type="RefSeq" id="WP_343873987.1">
    <property type="nucleotide sequence ID" value="NZ_BAAAIX010000022.1"/>
</dbReference>
<evidence type="ECO:0000313" key="7">
    <source>
        <dbReference type="EMBL" id="MFD1888879.1"/>
    </source>
</evidence>
<dbReference type="InterPro" id="IPR052902">
    <property type="entry name" value="ABC-2_transporter"/>
</dbReference>
<proteinExistence type="predicted"/>
<feature type="domain" description="ABC-2 type transporter transmembrane" evidence="6">
    <location>
        <begin position="24"/>
        <end position="234"/>
    </location>
</feature>
<evidence type="ECO:0000259" key="6">
    <source>
        <dbReference type="Pfam" id="PF01061"/>
    </source>
</evidence>
<gene>
    <name evidence="7" type="ORF">ACFSCS_01590</name>
</gene>
<evidence type="ECO:0000256" key="1">
    <source>
        <dbReference type="ARBA" id="ARBA00004141"/>
    </source>
</evidence>
<keyword evidence="2 5" id="KW-0812">Transmembrane</keyword>
<evidence type="ECO:0000256" key="4">
    <source>
        <dbReference type="ARBA" id="ARBA00023136"/>
    </source>
</evidence>
<feature type="transmembrane region" description="Helical" evidence="5">
    <location>
        <begin position="74"/>
        <end position="95"/>
    </location>
</feature>